<reference evidence="2 3" key="1">
    <citation type="submission" date="2014-04" db="EMBL/GenBank/DDBJ databases">
        <authorList>
            <consortium name="DOE Joint Genome Institute"/>
            <person name="Kuo A."/>
            <person name="Kohler A."/>
            <person name="Jargeat P."/>
            <person name="Nagy L.G."/>
            <person name="Floudas D."/>
            <person name="Copeland A."/>
            <person name="Barry K.W."/>
            <person name="Cichocki N."/>
            <person name="Veneault-Fourrey C."/>
            <person name="LaButti K."/>
            <person name="Lindquist E.A."/>
            <person name="Lipzen A."/>
            <person name="Lundell T."/>
            <person name="Morin E."/>
            <person name="Murat C."/>
            <person name="Sun H."/>
            <person name="Tunlid A."/>
            <person name="Henrissat B."/>
            <person name="Grigoriev I.V."/>
            <person name="Hibbett D.S."/>
            <person name="Martin F."/>
            <person name="Nordberg H.P."/>
            <person name="Cantor M.N."/>
            <person name="Hua S.X."/>
        </authorList>
    </citation>
    <scope>NUCLEOTIDE SEQUENCE [LARGE SCALE GENOMIC DNA]</scope>
    <source>
        <strain evidence="2 3">Ve08.2h10</strain>
    </source>
</reference>
<dbReference type="Proteomes" id="UP000054538">
    <property type="component" value="Unassembled WGS sequence"/>
</dbReference>
<protein>
    <submittedName>
        <fullName evidence="2">Uncharacterized protein</fullName>
    </submittedName>
</protein>
<organism evidence="2 3">
    <name type="scientific">Paxillus rubicundulus Ve08.2h10</name>
    <dbReference type="NCBI Taxonomy" id="930991"/>
    <lineage>
        <taxon>Eukaryota</taxon>
        <taxon>Fungi</taxon>
        <taxon>Dikarya</taxon>
        <taxon>Basidiomycota</taxon>
        <taxon>Agaricomycotina</taxon>
        <taxon>Agaricomycetes</taxon>
        <taxon>Agaricomycetidae</taxon>
        <taxon>Boletales</taxon>
        <taxon>Paxilineae</taxon>
        <taxon>Paxillaceae</taxon>
        <taxon>Paxillus</taxon>
    </lineage>
</organism>
<feature type="region of interest" description="Disordered" evidence="1">
    <location>
        <begin position="1"/>
        <end position="52"/>
    </location>
</feature>
<name>A0A0D0BV79_9AGAM</name>
<proteinExistence type="predicted"/>
<dbReference type="EMBL" id="KN828189">
    <property type="protein sequence ID" value="KIK75327.1"/>
    <property type="molecule type" value="Genomic_DNA"/>
</dbReference>
<dbReference type="HOGENOM" id="CLU_1917730_0_0_1"/>
<evidence type="ECO:0000256" key="1">
    <source>
        <dbReference type="SAM" id="MobiDB-lite"/>
    </source>
</evidence>
<dbReference type="InParanoid" id="A0A0D0BV79"/>
<evidence type="ECO:0000313" key="2">
    <source>
        <dbReference type="EMBL" id="KIK75327.1"/>
    </source>
</evidence>
<sequence length="132" mass="15192">MVSLQMFRWRRGEREEEEEEEEEEEVDKQMEVEEEPQGTQPSARRISKASGNQEREIDYLEVEHTHSKVDMEEAHRRQLEIKQSDLELRKADADVFEREAELYRCKVHFAELNNGPVVGASGSSATAGPSGT</sequence>
<reference evidence="3" key="2">
    <citation type="submission" date="2015-01" db="EMBL/GenBank/DDBJ databases">
        <title>Evolutionary Origins and Diversification of the Mycorrhizal Mutualists.</title>
        <authorList>
            <consortium name="DOE Joint Genome Institute"/>
            <consortium name="Mycorrhizal Genomics Consortium"/>
            <person name="Kohler A."/>
            <person name="Kuo A."/>
            <person name="Nagy L.G."/>
            <person name="Floudas D."/>
            <person name="Copeland A."/>
            <person name="Barry K.W."/>
            <person name="Cichocki N."/>
            <person name="Veneault-Fourrey C."/>
            <person name="LaButti K."/>
            <person name="Lindquist E.A."/>
            <person name="Lipzen A."/>
            <person name="Lundell T."/>
            <person name="Morin E."/>
            <person name="Murat C."/>
            <person name="Riley R."/>
            <person name="Ohm R."/>
            <person name="Sun H."/>
            <person name="Tunlid A."/>
            <person name="Henrissat B."/>
            <person name="Grigoriev I.V."/>
            <person name="Hibbett D.S."/>
            <person name="Martin F."/>
        </authorList>
    </citation>
    <scope>NUCLEOTIDE SEQUENCE [LARGE SCALE GENOMIC DNA]</scope>
    <source>
        <strain evidence="3">Ve08.2h10</strain>
    </source>
</reference>
<dbReference type="OrthoDB" id="2671591at2759"/>
<gene>
    <name evidence="2" type="ORF">PAXRUDRAFT_19096</name>
</gene>
<feature type="compositionally biased region" description="Acidic residues" evidence="1">
    <location>
        <begin position="15"/>
        <end position="36"/>
    </location>
</feature>
<dbReference type="AlphaFoldDB" id="A0A0D0BV79"/>
<accession>A0A0D0BV79</accession>
<evidence type="ECO:0000313" key="3">
    <source>
        <dbReference type="Proteomes" id="UP000054538"/>
    </source>
</evidence>
<keyword evidence="3" id="KW-1185">Reference proteome</keyword>